<name>A0A1X6ND17_9APHY</name>
<dbReference type="RefSeq" id="XP_024343305.1">
    <property type="nucleotide sequence ID" value="XM_024476797.1"/>
</dbReference>
<dbReference type="GeneID" id="36321748"/>
<sequence length="172" mass="18255">MLSNVVLPALFAASSVAPAMALPISAYDEGSEAIHINLTSLVHDAEKAAGALLPFAPDLLGLLARADTDAGSEAISLKNVGKDVEHVAGSALSLAPTLLKLFLRDDDAGSEALHWNWTTIGHDAESVAGDALSFAPTVFKWFSHSAKEERRARARRELVGKLMARTILDELD</sequence>
<evidence type="ECO:0000313" key="2">
    <source>
        <dbReference type="EMBL" id="OSX66511.1"/>
    </source>
</evidence>
<proteinExistence type="predicted"/>
<dbReference type="Proteomes" id="UP000194127">
    <property type="component" value="Unassembled WGS sequence"/>
</dbReference>
<feature type="signal peptide" evidence="1">
    <location>
        <begin position="1"/>
        <end position="21"/>
    </location>
</feature>
<organism evidence="2 3">
    <name type="scientific">Postia placenta MAD-698-R-SB12</name>
    <dbReference type="NCBI Taxonomy" id="670580"/>
    <lineage>
        <taxon>Eukaryota</taxon>
        <taxon>Fungi</taxon>
        <taxon>Dikarya</taxon>
        <taxon>Basidiomycota</taxon>
        <taxon>Agaricomycotina</taxon>
        <taxon>Agaricomycetes</taxon>
        <taxon>Polyporales</taxon>
        <taxon>Adustoporiaceae</taxon>
        <taxon>Rhodonia</taxon>
    </lineage>
</organism>
<protein>
    <submittedName>
        <fullName evidence="2">Uncharacterized protein</fullName>
    </submittedName>
</protein>
<evidence type="ECO:0000256" key="1">
    <source>
        <dbReference type="SAM" id="SignalP"/>
    </source>
</evidence>
<dbReference type="AlphaFoldDB" id="A0A1X6ND17"/>
<reference evidence="2 3" key="1">
    <citation type="submission" date="2017-04" db="EMBL/GenBank/DDBJ databases">
        <title>Genome Sequence of the Model Brown-Rot Fungus Postia placenta SB12.</title>
        <authorList>
            <consortium name="DOE Joint Genome Institute"/>
            <person name="Gaskell J."/>
            <person name="Kersten P."/>
            <person name="Larrondo L.F."/>
            <person name="Canessa P."/>
            <person name="Martinez D."/>
            <person name="Hibbett D."/>
            <person name="Schmoll M."/>
            <person name="Kubicek C.P."/>
            <person name="Martinez A.T."/>
            <person name="Yadav J."/>
            <person name="Master E."/>
            <person name="Magnuson J.K."/>
            <person name="James T."/>
            <person name="Yaver D."/>
            <person name="Berka R."/>
            <person name="Labutti K."/>
            <person name="Lipzen A."/>
            <person name="Aerts A."/>
            <person name="Barry K."/>
            <person name="Henrissat B."/>
            <person name="Blanchette R."/>
            <person name="Grigoriev I."/>
            <person name="Cullen D."/>
        </authorList>
    </citation>
    <scope>NUCLEOTIDE SEQUENCE [LARGE SCALE GENOMIC DNA]</scope>
    <source>
        <strain evidence="2 3">MAD-698-R-SB12</strain>
    </source>
</reference>
<gene>
    <name evidence="2" type="ORF">POSPLADRAFT_1031509</name>
</gene>
<evidence type="ECO:0000313" key="3">
    <source>
        <dbReference type="Proteomes" id="UP000194127"/>
    </source>
</evidence>
<feature type="chain" id="PRO_5010868842" evidence="1">
    <location>
        <begin position="22"/>
        <end position="172"/>
    </location>
</feature>
<accession>A0A1X6ND17</accession>
<keyword evidence="3" id="KW-1185">Reference proteome</keyword>
<dbReference type="EMBL" id="KZ110592">
    <property type="protein sequence ID" value="OSX66511.1"/>
    <property type="molecule type" value="Genomic_DNA"/>
</dbReference>
<keyword evidence="1" id="KW-0732">Signal</keyword>
<dbReference type="OrthoDB" id="3276487at2759"/>